<gene>
    <name evidence="1" type="ORF">HMPREF1090_05788</name>
</gene>
<dbReference type="Proteomes" id="UP000013085">
    <property type="component" value="Unassembled WGS sequence"/>
</dbReference>
<dbReference type="GeneID" id="57962249"/>
<organism evidence="1 2">
    <name type="scientific">[Clostridium] clostridioforme 90A8</name>
    <dbReference type="NCBI Taxonomy" id="999408"/>
    <lineage>
        <taxon>Bacteria</taxon>
        <taxon>Bacillati</taxon>
        <taxon>Bacillota</taxon>
        <taxon>Clostridia</taxon>
        <taxon>Lachnospirales</taxon>
        <taxon>Lachnospiraceae</taxon>
        <taxon>Enterocloster</taxon>
    </lineage>
</organism>
<dbReference type="HOGENOM" id="CLU_2153955_0_0_9"/>
<sequence>MLKLEIRLNAEQISEGGKHTPEVLYGMLIRAFQKEQIDYSEKPDETVLFVGRGCTKDYACFGKLITALRNQSWFMEYVERWIWYNSDDGEDENDFVVEDVLLHYTNRTSIE</sequence>
<evidence type="ECO:0000313" key="2">
    <source>
        <dbReference type="Proteomes" id="UP000013085"/>
    </source>
</evidence>
<comment type="caution">
    <text evidence="1">The sequence shown here is derived from an EMBL/GenBank/DDBJ whole genome shotgun (WGS) entry which is preliminary data.</text>
</comment>
<dbReference type="PATRIC" id="fig|999408.3.peg.6201"/>
<proteinExistence type="predicted"/>
<dbReference type="EMBL" id="AGYR01000084">
    <property type="protein sequence ID" value="ENZ05139.1"/>
    <property type="molecule type" value="Genomic_DNA"/>
</dbReference>
<accession>A0A0E2H0U8</accession>
<dbReference type="AlphaFoldDB" id="A0A0E2H0U8"/>
<evidence type="ECO:0000313" key="1">
    <source>
        <dbReference type="EMBL" id="ENZ05139.1"/>
    </source>
</evidence>
<dbReference type="RefSeq" id="WP_002587194.1">
    <property type="nucleotide sequence ID" value="NZ_KB851005.1"/>
</dbReference>
<name>A0A0E2H0U8_9FIRM</name>
<reference evidence="1 2" key="1">
    <citation type="submission" date="2013-01" db="EMBL/GenBank/DDBJ databases">
        <title>The Genome Sequence of Clostridium clostridioforme 90A8.</title>
        <authorList>
            <consortium name="The Broad Institute Genome Sequencing Platform"/>
            <person name="Earl A."/>
            <person name="Ward D."/>
            <person name="Feldgarden M."/>
            <person name="Gevers D."/>
            <person name="Courvalin P."/>
            <person name="Lambert T."/>
            <person name="Walker B."/>
            <person name="Young S.K."/>
            <person name="Zeng Q."/>
            <person name="Gargeya S."/>
            <person name="Fitzgerald M."/>
            <person name="Haas B."/>
            <person name="Abouelleil A."/>
            <person name="Alvarado L."/>
            <person name="Arachchi H.M."/>
            <person name="Berlin A.M."/>
            <person name="Chapman S.B."/>
            <person name="Dewar J."/>
            <person name="Goldberg J."/>
            <person name="Griggs A."/>
            <person name="Gujja S."/>
            <person name="Hansen M."/>
            <person name="Howarth C."/>
            <person name="Imamovic A."/>
            <person name="Larimer J."/>
            <person name="McCowan C."/>
            <person name="Murphy C."/>
            <person name="Neiman D."/>
            <person name="Pearson M."/>
            <person name="Priest M."/>
            <person name="Roberts A."/>
            <person name="Saif S."/>
            <person name="Shea T."/>
            <person name="Sisk P."/>
            <person name="Sykes S."/>
            <person name="Wortman J."/>
            <person name="Nusbaum C."/>
            <person name="Birren B."/>
        </authorList>
    </citation>
    <scope>NUCLEOTIDE SEQUENCE [LARGE SCALE GENOMIC DNA]</scope>
    <source>
        <strain evidence="1 2">90A8</strain>
    </source>
</reference>
<protein>
    <submittedName>
        <fullName evidence="1">Uncharacterized protein</fullName>
    </submittedName>
</protein>